<comment type="caution">
    <text evidence="11">The sequence shown here is derived from an EMBL/GenBank/DDBJ whole genome shotgun (WGS) entry which is preliminary data.</text>
</comment>
<keyword evidence="5 9" id="KW-1133">Transmembrane helix</keyword>
<feature type="transmembrane region" description="Helical" evidence="9">
    <location>
        <begin position="89"/>
        <end position="113"/>
    </location>
</feature>
<keyword evidence="6 9" id="KW-0472">Membrane</keyword>
<accession>A0AAW0BLX7</accession>
<dbReference type="GO" id="GO:0005351">
    <property type="term" value="F:carbohydrate:proton symporter activity"/>
    <property type="evidence" value="ECO:0007669"/>
    <property type="project" value="TreeGrafter"/>
</dbReference>
<evidence type="ECO:0000256" key="6">
    <source>
        <dbReference type="ARBA" id="ARBA00023136"/>
    </source>
</evidence>
<dbReference type="Proteomes" id="UP001383192">
    <property type="component" value="Unassembled WGS sequence"/>
</dbReference>
<evidence type="ECO:0000256" key="2">
    <source>
        <dbReference type="ARBA" id="ARBA00010992"/>
    </source>
</evidence>
<dbReference type="PRINTS" id="PR00171">
    <property type="entry name" value="SUGRTRNSPORT"/>
</dbReference>
<feature type="transmembrane region" description="Helical" evidence="9">
    <location>
        <begin position="217"/>
        <end position="235"/>
    </location>
</feature>
<keyword evidence="4 9" id="KW-0812">Transmembrane</keyword>
<comment type="catalytic activity">
    <reaction evidence="7">
        <text>myo-inositol(out) + H(+)(out) = myo-inositol(in) + H(+)(in)</text>
        <dbReference type="Rhea" id="RHEA:60364"/>
        <dbReference type="ChEBI" id="CHEBI:15378"/>
        <dbReference type="ChEBI" id="CHEBI:17268"/>
    </reaction>
</comment>
<evidence type="ECO:0000256" key="4">
    <source>
        <dbReference type="ARBA" id="ARBA00022692"/>
    </source>
</evidence>
<gene>
    <name evidence="11" type="ORF">VNI00_015170</name>
</gene>
<feature type="transmembrane region" description="Helical" evidence="9">
    <location>
        <begin position="60"/>
        <end position="83"/>
    </location>
</feature>
<evidence type="ECO:0000256" key="9">
    <source>
        <dbReference type="SAM" id="Phobius"/>
    </source>
</evidence>
<proteinExistence type="inferred from homology"/>
<dbReference type="InterPro" id="IPR020846">
    <property type="entry name" value="MFS_dom"/>
</dbReference>
<dbReference type="EMBL" id="JAYKXP010000094">
    <property type="protein sequence ID" value="KAK7027536.1"/>
    <property type="molecule type" value="Genomic_DNA"/>
</dbReference>
<protein>
    <recommendedName>
        <fullName evidence="10">Major facilitator superfamily (MFS) profile domain-containing protein</fullName>
    </recommendedName>
</protein>
<dbReference type="GO" id="GO:0016020">
    <property type="term" value="C:membrane"/>
    <property type="evidence" value="ECO:0007669"/>
    <property type="project" value="UniProtKB-SubCell"/>
</dbReference>
<feature type="domain" description="Major facilitator superfamily (MFS) profile" evidence="10">
    <location>
        <begin position="1"/>
        <end position="370"/>
    </location>
</feature>
<dbReference type="PANTHER" id="PTHR48022:SF17">
    <property type="entry name" value="HEXOSE TRANSPORTER"/>
    <property type="match status" value="1"/>
</dbReference>
<comment type="similarity">
    <text evidence="2 8">Belongs to the major facilitator superfamily. Sugar transporter (TC 2.A.1.1) family.</text>
</comment>
<feature type="transmembrane region" description="Helical" evidence="9">
    <location>
        <begin position="347"/>
        <end position="366"/>
    </location>
</feature>
<feature type="transmembrane region" description="Helical" evidence="9">
    <location>
        <begin position="244"/>
        <end position="267"/>
    </location>
</feature>
<organism evidence="11 12">
    <name type="scientific">Paramarasmius palmivorus</name>
    <dbReference type="NCBI Taxonomy" id="297713"/>
    <lineage>
        <taxon>Eukaryota</taxon>
        <taxon>Fungi</taxon>
        <taxon>Dikarya</taxon>
        <taxon>Basidiomycota</taxon>
        <taxon>Agaricomycotina</taxon>
        <taxon>Agaricomycetes</taxon>
        <taxon>Agaricomycetidae</taxon>
        <taxon>Agaricales</taxon>
        <taxon>Marasmiineae</taxon>
        <taxon>Marasmiaceae</taxon>
        <taxon>Paramarasmius</taxon>
    </lineage>
</organism>
<evidence type="ECO:0000256" key="3">
    <source>
        <dbReference type="ARBA" id="ARBA00022448"/>
    </source>
</evidence>
<dbReference type="Gene3D" id="1.20.1250.20">
    <property type="entry name" value="MFS general substrate transporter like domains"/>
    <property type="match status" value="1"/>
</dbReference>
<sequence>MPGTLPPVILGTLIQALSTIKHSYWVLIAGKIVVNSSVGIASAVTGLYQAECAPHRIRGALVNFYTVIQNFGGLIGYVVMYAVNKRTDSLLWMVPIGIQFVFPVIIACGSLFLPESPRWLIAKGRTEEGFRTLCRLRGTTMTEDQVRNEVDEIRAAYEEEKKLTQGVSIGQIFRGTDLRRTLIAIGLQCLQQAQGISFMNYLTITLLSLGFTNTYELLVVVFACTMLVSCVGFYLPDRIGRRPLVLIGSFFMLFSMLVVSSVATVTNNKPTGALGRLTLAAVFIWVLIFACTWGPMPWTISSEVSSNRLREKTLATAAWSGFGVGLLSNLLVPYIQDAQYGNLQGKIGFMWAGFSVAAIVFCYLFVPELKGRTLEELDVLFHEKVPTRKFSSYRISSAQSGLKETRSISSVHGVEKVV</sequence>
<dbReference type="SUPFAM" id="SSF103473">
    <property type="entry name" value="MFS general substrate transporter"/>
    <property type="match status" value="1"/>
</dbReference>
<keyword evidence="12" id="KW-1185">Reference proteome</keyword>
<evidence type="ECO:0000256" key="8">
    <source>
        <dbReference type="RuleBase" id="RU003346"/>
    </source>
</evidence>
<feature type="transmembrane region" description="Helical" evidence="9">
    <location>
        <begin position="273"/>
        <end position="293"/>
    </location>
</feature>
<dbReference type="PANTHER" id="PTHR48022">
    <property type="entry name" value="PLASTIDIC GLUCOSE TRANSPORTER 4"/>
    <property type="match status" value="1"/>
</dbReference>
<name>A0AAW0BLX7_9AGAR</name>
<evidence type="ECO:0000313" key="11">
    <source>
        <dbReference type="EMBL" id="KAK7027536.1"/>
    </source>
</evidence>
<feature type="transmembrane region" description="Helical" evidence="9">
    <location>
        <begin position="24"/>
        <end position="48"/>
    </location>
</feature>
<feature type="transmembrane region" description="Helical" evidence="9">
    <location>
        <begin position="189"/>
        <end position="211"/>
    </location>
</feature>
<reference evidence="11 12" key="1">
    <citation type="submission" date="2024-01" db="EMBL/GenBank/DDBJ databases">
        <title>A draft genome for a cacao thread blight-causing isolate of Paramarasmius palmivorus.</title>
        <authorList>
            <person name="Baruah I.K."/>
            <person name="Bukari Y."/>
            <person name="Amoako-Attah I."/>
            <person name="Meinhardt L.W."/>
            <person name="Bailey B.A."/>
            <person name="Cohen S.P."/>
        </authorList>
    </citation>
    <scope>NUCLEOTIDE SEQUENCE [LARGE SCALE GENOMIC DNA]</scope>
    <source>
        <strain evidence="11 12">GH-12</strain>
    </source>
</reference>
<evidence type="ECO:0000256" key="7">
    <source>
        <dbReference type="ARBA" id="ARBA00049119"/>
    </source>
</evidence>
<dbReference type="InterPro" id="IPR036259">
    <property type="entry name" value="MFS_trans_sf"/>
</dbReference>
<dbReference type="AlphaFoldDB" id="A0AAW0BLX7"/>
<dbReference type="Pfam" id="PF00083">
    <property type="entry name" value="Sugar_tr"/>
    <property type="match status" value="1"/>
</dbReference>
<evidence type="ECO:0000256" key="1">
    <source>
        <dbReference type="ARBA" id="ARBA00004141"/>
    </source>
</evidence>
<dbReference type="PROSITE" id="PS50850">
    <property type="entry name" value="MFS"/>
    <property type="match status" value="1"/>
</dbReference>
<evidence type="ECO:0000256" key="5">
    <source>
        <dbReference type="ARBA" id="ARBA00022989"/>
    </source>
</evidence>
<evidence type="ECO:0000313" key="12">
    <source>
        <dbReference type="Proteomes" id="UP001383192"/>
    </source>
</evidence>
<evidence type="ECO:0000259" key="10">
    <source>
        <dbReference type="PROSITE" id="PS50850"/>
    </source>
</evidence>
<dbReference type="InterPro" id="IPR003663">
    <property type="entry name" value="Sugar/inositol_transpt"/>
</dbReference>
<feature type="transmembrane region" description="Helical" evidence="9">
    <location>
        <begin position="314"/>
        <end position="335"/>
    </location>
</feature>
<dbReference type="InterPro" id="IPR050360">
    <property type="entry name" value="MFS_Sugar_Transporters"/>
</dbReference>
<dbReference type="InterPro" id="IPR005828">
    <property type="entry name" value="MFS_sugar_transport-like"/>
</dbReference>
<dbReference type="NCBIfam" id="TIGR00879">
    <property type="entry name" value="SP"/>
    <property type="match status" value="1"/>
</dbReference>
<keyword evidence="3 8" id="KW-0813">Transport</keyword>
<comment type="subcellular location">
    <subcellularLocation>
        <location evidence="1">Membrane</location>
        <topology evidence="1">Multi-pass membrane protein</topology>
    </subcellularLocation>
</comment>